<dbReference type="OrthoDB" id="5122at10239"/>
<organism evidence="1 2">
    <name type="scientific">Pithovirus sibericum</name>
    <dbReference type="NCBI Taxonomy" id="1450746"/>
    <lineage>
        <taxon>Viruses</taxon>
        <taxon>Pithoviruses</taxon>
        <taxon>Orthopithovirinae</taxon>
        <taxon>Alphapithovirus</taxon>
        <taxon>Alphapithovirus sibericum</taxon>
    </lineage>
</organism>
<dbReference type="RefSeq" id="YP_009001159.1">
    <property type="nucleotide sequence ID" value="NC_023423.1"/>
</dbReference>
<dbReference type="GeneID" id="18266285"/>
<protein>
    <submittedName>
        <fullName evidence="1">Uncharacterized protein</fullName>
    </submittedName>
</protein>
<sequence>MSLSSLIPILLLALVSFSSALPADCSETPRTCTADWQCSSSSPNSITNDYNFIKCVSGVCKCRSELGIVGSALPSDKCRCPSPKTVTWQSGKPYCLAFDECAVEDQAEQKVELQKYKIRTLYEYLIAPTPMAILTGQLSLDDIFASNARGRIDPVGVFEDSHSLIEYYFGLSASPDSYVIDVDLVDLFGVGNEVFVRVNILFQYANPAYGQFNLTQSGRYTFNNQSLIQSTDLIIHNLGQVFDPSVQFDQAGTIAKVCGLLTVTPGVCPLSVDPEGFEDFNECYEFMSSIKFGTFYNLRENSVVCRFLHAILSIYNPIYHCPHTNPHSHGKCIDRIPSEYYDSTY</sequence>
<dbReference type="Proteomes" id="UP000202176">
    <property type="component" value="Segment"/>
</dbReference>
<evidence type="ECO:0000313" key="2">
    <source>
        <dbReference type="Proteomes" id="UP000202176"/>
    </source>
</evidence>
<keyword evidence="2" id="KW-1185">Reference proteome</keyword>
<dbReference type="KEGG" id="vg:18266285"/>
<gene>
    <name evidence="1" type="ORF">pv_257</name>
</gene>
<dbReference type="EMBL" id="KF740664">
    <property type="protein sequence ID" value="AHH01824.1"/>
    <property type="molecule type" value="Genomic_DNA"/>
</dbReference>
<accession>W5S583</accession>
<reference evidence="1 2" key="1">
    <citation type="journal article" date="2014" name="Proc. Natl. Acad. Sci. U.S.A.">
        <title>Thirty-thousand-year-old distant relative of giant icosahedral DNA viruses with a pandoravirus morphology.</title>
        <authorList>
            <person name="Legendre M."/>
            <person name="Bartoli J."/>
            <person name="Shmakova L."/>
            <person name="Jeudy S."/>
            <person name="Labadie K."/>
            <person name="Adrait A."/>
            <person name="Lescot M."/>
            <person name="Poirot O."/>
            <person name="Bertaux L."/>
            <person name="Bruley C."/>
            <person name="Coute Y."/>
            <person name="Rivkina E."/>
            <person name="Abergel C."/>
            <person name="Claverie J.M."/>
        </authorList>
    </citation>
    <scope>NUCLEOTIDE SEQUENCE [LARGE SCALE GENOMIC DNA]</scope>
    <source>
        <strain evidence="1">P1084-T</strain>
    </source>
</reference>
<proteinExistence type="predicted"/>
<evidence type="ECO:0000313" key="1">
    <source>
        <dbReference type="EMBL" id="AHH01824.1"/>
    </source>
</evidence>
<name>W5S583_9VIRU</name>